<protein>
    <submittedName>
        <fullName evidence="2">16927_t:CDS:1</fullName>
    </submittedName>
</protein>
<keyword evidence="3" id="KW-1185">Reference proteome</keyword>
<dbReference type="SUPFAM" id="SSF50630">
    <property type="entry name" value="Acid proteases"/>
    <property type="match status" value="1"/>
</dbReference>
<comment type="caution">
    <text evidence="2">The sequence shown here is derived from an EMBL/GenBank/DDBJ whole genome shotgun (WGS) entry which is preliminary data.</text>
</comment>
<evidence type="ECO:0000313" key="3">
    <source>
        <dbReference type="Proteomes" id="UP000789570"/>
    </source>
</evidence>
<name>A0A9N9GJU4_9GLOM</name>
<proteinExistence type="predicted"/>
<dbReference type="GO" id="GO:0006508">
    <property type="term" value="P:proteolysis"/>
    <property type="evidence" value="ECO:0007669"/>
    <property type="project" value="InterPro"/>
</dbReference>
<keyword evidence="1" id="KW-0378">Hydrolase</keyword>
<dbReference type="GO" id="GO:0004190">
    <property type="term" value="F:aspartic-type endopeptidase activity"/>
    <property type="evidence" value="ECO:0007669"/>
    <property type="project" value="UniProtKB-KW"/>
</dbReference>
<dbReference type="InterPro" id="IPR021109">
    <property type="entry name" value="Peptidase_aspartic_dom_sf"/>
</dbReference>
<organism evidence="2 3">
    <name type="scientific">Funneliformis caledonium</name>
    <dbReference type="NCBI Taxonomy" id="1117310"/>
    <lineage>
        <taxon>Eukaryota</taxon>
        <taxon>Fungi</taxon>
        <taxon>Fungi incertae sedis</taxon>
        <taxon>Mucoromycota</taxon>
        <taxon>Glomeromycotina</taxon>
        <taxon>Glomeromycetes</taxon>
        <taxon>Glomerales</taxon>
        <taxon>Glomeraceae</taxon>
        <taxon>Funneliformis</taxon>
    </lineage>
</organism>
<dbReference type="InterPro" id="IPR001969">
    <property type="entry name" value="Aspartic_peptidase_AS"/>
</dbReference>
<accession>A0A9N9GJU4</accession>
<dbReference type="EMBL" id="CAJVPQ010003020">
    <property type="protein sequence ID" value="CAG8615793.1"/>
    <property type="molecule type" value="Genomic_DNA"/>
</dbReference>
<keyword evidence="1" id="KW-0645">Protease</keyword>
<gene>
    <name evidence="2" type="ORF">FCALED_LOCUS9302</name>
</gene>
<sequence length="199" mass="23267">MSKNSTPKMQIKKFVQKLELNKLEYYEPLKVEDIKKFYEFVGPDFEWPSTSRISERRAIYDYINNPVSGYGHKLSGEEYLELEKKNPGMLYAPIKQMTVVIRFSSTASVTLKEWQVHMRIRRKSDSNNEVATMANVDRDTNNRNFRLLIDSGSTMTIIPHFIRERMNNDYGWSKFPIRSSGYGENVEIYKANSVGSLIR</sequence>
<dbReference type="PROSITE" id="PS00141">
    <property type="entry name" value="ASP_PROTEASE"/>
    <property type="match status" value="1"/>
</dbReference>
<dbReference type="Proteomes" id="UP000789570">
    <property type="component" value="Unassembled WGS sequence"/>
</dbReference>
<dbReference type="AlphaFoldDB" id="A0A9N9GJU4"/>
<keyword evidence="1" id="KW-0064">Aspartyl protease</keyword>
<dbReference type="OrthoDB" id="2446883at2759"/>
<evidence type="ECO:0000313" key="2">
    <source>
        <dbReference type="EMBL" id="CAG8615793.1"/>
    </source>
</evidence>
<evidence type="ECO:0000256" key="1">
    <source>
        <dbReference type="ARBA" id="ARBA00022750"/>
    </source>
</evidence>
<reference evidence="2" key="1">
    <citation type="submission" date="2021-06" db="EMBL/GenBank/DDBJ databases">
        <authorList>
            <person name="Kallberg Y."/>
            <person name="Tangrot J."/>
            <person name="Rosling A."/>
        </authorList>
    </citation>
    <scope>NUCLEOTIDE SEQUENCE</scope>
    <source>
        <strain evidence="2">UK204</strain>
    </source>
</reference>